<gene>
    <name evidence="2" type="ORF">QBC47DRAFT_396320</name>
</gene>
<dbReference type="AlphaFoldDB" id="A0AAJ0BLU4"/>
<evidence type="ECO:0000259" key="1">
    <source>
        <dbReference type="Pfam" id="PF06985"/>
    </source>
</evidence>
<dbReference type="PANTHER" id="PTHR10622:SF10">
    <property type="entry name" value="HET DOMAIN-CONTAINING PROTEIN"/>
    <property type="match status" value="1"/>
</dbReference>
<dbReference type="Pfam" id="PF06985">
    <property type="entry name" value="HET"/>
    <property type="match status" value="1"/>
</dbReference>
<keyword evidence="3" id="KW-1185">Reference proteome</keyword>
<reference evidence="2" key="1">
    <citation type="submission" date="2023-06" db="EMBL/GenBank/DDBJ databases">
        <title>Genome-scale phylogeny and comparative genomics of the fungal order Sordariales.</title>
        <authorList>
            <consortium name="Lawrence Berkeley National Laboratory"/>
            <person name="Hensen N."/>
            <person name="Bonometti L."/>
            <person name="Westerberg I."/>
            <person name="Brannstrom I.O."/>
            <person name="Guillou S."/>
            <person name="Cros-Aarteil S."/>
            <person name="Calhoun S."/>
            <person name="Haridas S."/>
            <person name="Kuo A."/>
            <person name="Mondo S."/>
            <person name="Pangilinan J."/>
            <person name="Riley R."/>
            <person name="Labutti K."/>
            <person name="Andreopoulos B."/>
            <person name="Lipzen A."/>
            <person name="Chen C."/>
            <person name="Yanf M."/>
            <person name="Daum C."/>
            <person name="Ng V."/>
            <person name="Clum A."/>
            <person name="Steindorff A."/>
            <person name="Ohm R."/>
            <person name="Martin F."/>
            <person name="Silar P."/>
            <person name="Natvig D."/>
            <person name="Lalanne C."/>
            <person name="Gautier V."/>
            <person name="Ament-Velasquez S.L."/>
            <person name="Kruys A."/>
            <person name="Hutchinson M.I."/>
            <person name="Powell A.J."/>
            <person name="Barry K."/>
            <person name="Miller A.N."/>
            <person name="Grigoriev I.V."/>
            <person name="Debuchy R."/>
            <person name="Gladieux P."/>
            <person name="Thoren M.H."/>
            <person name="Johannesson H."/>
        </authorList>
    </citation>
    <scope>NUCLEOTIDE SEQUENCE</scope>
    <source>
        <strain evidence="2">PSN4</strain>
    </source>
</reference>
<name>A0AAJ0BLU4_9PEZI</name>
<feature type="domain" description="Heterokaryon incompatibility" evidence="1">
    <location>
        <begin position="23"/>
        <end position="96"/>
    </location>
</feature>
<dbReference type="InterPro" id="IPR010730">
    <property type="entry name" value="HET"/>
</dbReference>
<organism evidence="2 3">
    <name type="scientific">Echria macrotheca</name>
    <dbReference type="NCBI Taxonomy" id="438768"/>
    <lineage>
        <taxon>Eukaryota</taxon>
        <taxon>Fungi</taxon>
        <taxon>Dikarya</taxon>
        <taxon>Ascomycota</taxon>
        <taxon>Pezizomycotina</taxon>
        <taxon>Sordariomycetes</taxon>
        <taxon>Sordariomycetidae</taxon>
        <taxon>Sordariales</taxon>
        <taxon>Schizotheciaceae</taxon>
        <taxon>Echria</taxon>
    </lineage>
</organism>
<evidence type="ECO:0000313" key="3">
    <source>
        <dbReference type="Proteomes" id="UP001239445"/>
    </source>
</evidence>
<dbReference type="EMBL" id="MU839827">
    <property type="protein sequence ID" value="KAK1760322.1"/>
    <property type="molecule type" value="Genomic_DNA"/>
</dbReference>
<comment type="caution">
    <text evidence="2">The sequence shown here is derived from an EMBL/GenBank/DDBJ whole genome shotgun (WGS) entry which is preliminary data.</text>
</comment>
<sequence length="101" mass="11479">MRLLPTGGSFRLEEVQSSPFPPYTILSHTWGIPEDEVIFQDLTTSLQHTRSKAGFSKIQGACAKAHKDLFNWIWIDTCCIDKTNLIELSEAINSMYLGYRV</sequence>
<protein>
    <recommendedName>
        <fullName evidence="1">Heterokaryon incompatibility domain-containing protein</fullName>
    </recommendedName>
</protein>
<proteinExistence type="predicted"/>
<accession>A0AAJ0BLU4</accession>
<dbReference type="Proteomes" id="UP001239445">
    <property type="component" value="Unassembled WGS sequence"/>
</dbReference>
<evidence type="ECO:0000313" key="2">
    <source>
        <dbReference type="EMBL" id="KAK1760322.1"/>
    </source>
</evidence>
<dbReference type="PANTHER" id="PTHR10622">
    <property type="entry name" value="HET DOMAIN-CONTAINING PROTEIN"/>
    <property type="match status" value="1"/>
</dbReference>